<dbReference type="RefSeq" id="WP_157693047.1">
    <property type="nucleotide sequence ID" value="NZ_LT629711.1"/>
</dbReference>
<keyword evidence="5" id="KW-1185">Reference proteome</keyword>
<dbReference type="Pfam" id="PF00149">
    <property type="entry name" value="Metallophos"/>
    <property type="match status" value="1"/>
</dbReference>
<dbReference type="Gene3D" id="3.60.21.10">
    <property type="match status" value="1"/>
</dbReference>
<dbReference type="STRING" id="443156.SAMN04489867_2681"/>
<evidence type="ECO:0000313" key="4">
    <source>
        <dbReference type="EMBL" id="SDP50248.1"/>
    </source>
</evidence>
<dbReference type="SUPFAM" id="SSF56300">
    <property type="entry name" value="Metallo-dependent phosphatases"/>
    <property type="match status" value="1"/>
</dbReference>
<sequence>MGRHVSRIHRARRVRRLRRIRRGMALGLVGASLLAGLTAPAWADSVSCGAMTVPVLQRVNPETSLSIDTTWKQEADNAAQRYGYTVDPGVVYKAAWDSRRGLVGIHRLYKPGGADFRMLPAGPELDAVVASGYRDQGTWFYASAGRRLGCVAVHTFVNGIRHRTAATAEGKAALVAQGWKDLGPSYWAAAPDPVTPPTSTSTLPTATPSTPTSSTSTTSSSSSTSTTTVPTTTITDPTTTTTLTPTTQPTTTTTSTTTTTTVPPTTTTQPTTTTTSTTTTQPTTTTTTTTPPTTTTTTTPPLPPDPTPDGSFGLAWLPDTQDETSAGPYYDRFEQRTRWLAENKDDLDLKFVGSSGDVTNWGWLVPSQFQVASTAMQTIQDAGLPYAMAIGNHDTRAVGWNGVQGSTGYGGSAYMYNPECKTRFPASECRSDYLVRHTEEFNGTFTAGRYGSVGGAYEPGKVDNIFSTFSAGGHRWLVLTLELWARPDVVSWARTVVEEHPQHNVIIQTHAYLSGDGSIMGDNGGYGSTSPKYLWDNLVSQYPNIKMVFSGHVGVQATRTDVGVHGNTVYSFLQCFHDKTSNPVRLLDIDPAAGTISTRIYAPWTKTSYPDYAKTFSGVKFVG</sequence>
<dbReference type="Proteomes" id="UP000199077">
    <property type="component" value="Chromosome I"/>
</dbReference>
<evidence type="ECO:0000256" key="1">
    <source>
        <dbReference type="SAM" id="MobiDB-lite"/>
    </source>
</evidence>
<name>A0A1H0T9H6_9MICO</name>
<dbReference type="PANTHER" id="PTHR43143">
    <property type="entry name" value="METALLOPHOSPHOESTERASE, CALCINEURIN SUPERFAMILY"/>
    <property type="match status" value="1"/>
</dbReference>
<gene>
    <name evidence="4" type="ORF">SAMN04489867_2681</name>
</gene>
<organism evidence="4 5">
    <name type="scientific">Pedococcus dokdonensis</name>
    <dbReference type="NCBI Taxonomy" id="443156"/>
    <lineage>
        <taxon>Bacteria</taxon>
        <taxon>Bacillati</taxon>
        <taxon>Actinomycetota</taxon>
        <taxon>Actinomycetes</taxon>
        <taxon>Micrococcales</taxon>
        <taxon>Intrasporangiaceae</taxon>
        <taxon>Pedococcus</taxon>
    </lineage>
</organism>
<dbReference type="EMBL" id="LT629711">
    <property type="protein sequence ID" value="SDP50248.1"/>
    <property type="molecule type" value="Genomic_DNA"/>
</dbReference>
<dbReference type="OrthoDB" id="9772095at2"/>
<dbReference type="InterPro" id="IPR029052">
    <property type="entry name" value="Metallo-depent_PP-like"/>
</dbReference>
<dbReference type="Pfam" id="PF18885">
    <property type="entry name" value="DUF5648"/>
    <property type="match status" value="1"/>
</dbReference>
<protein>
    <submittedName>
        <fullName evidence="4">Calcineurin-like phosphoesterase</fullName>
    </submittedName>
</protein>
<dbReference type="GO" id="GO:0016787">
    <property type="term" value="F:hydrolase activity"/>
    <property type="evidence" value="ECO:0007669"/>
    <property type="project" value="InterPro"/>
</dbReference>
<dbReference type="InterPro" id="IPR043708">
    <property type="entry name" value="DUF5648"/>
</dbReference>
<proteinExistence type="predicted"/>
<accession>A0A1H0T9H6</accession>
<feature type="region of interest" description="Disordered" evidence="1">
    <location>
        <begin position="190"/>
        <end position="330"/>
    </location>
</feature>
<evidence type="ECO:0000259" key="2">
    <source>
        <dbReference type="Pfam" id="PF00149"/>
    </source>
</evidence>
<dbReference type="PANTHER" id="PTHR43143:SF5">
    <property type="entry name" value="SECRETED PROTEIN"/>
    <property type="match status" value="1"/>
</dbReference>
<dbReference type="InterPro" id="IPR004843">
    <property type="entry name" value="Calcineurin-like_PHP"/>
</dbReference>
<feature type="domain" description="DUF5648" evidence="3">
    <location>
        <begin position="55"/>
        <end position="186"/>
    </location>
</feature>
<dbReference type="AlphaFoldDB" id="A0A1H0T9H6"/>
<reference evidence="5" key="1">
    <citation type="submission" date="2016-10" db="EMBL/GenBank/DDBJ databases">
        <authorList>
            <person name="Varghese N."/>
            <person name="Submissions S."/>
        </authorList>
    </citation>
    <scope>NUCLEOTIDE SEQUENCE [LARGE SCALE GENOMIC DNA]</scope>
    <source>
        <strain evidence="5">DSM 22329</strain>
    </source>
</reference>
<evidence type="ECO:0000313" key="5">
    <source>
        <dbReference type="Proteomes" id="UP000199077"/>
    </source>
</evidence>
<dbReference type="InterPro" id="IPR051918">
    <property type="entry name" value="STPP_CPPED1"/>
</dbReference>
<feature type="compositionally biased region" description="Low complexity" evidence="1">
    <location>
        <begin position="197"/>
        <end position="299"/>
    </location>
</feature>
<evidence type="ECO:0000259" key="3">
    <source>
        <dbReference type="Pfam" id="PF18885"/>
    </source>
</evidence>
<feature type="domain" description="Calcineurin-like phosphoesterase" evidence="2">
    <location>
        <begin position="330"/>
        <end position="553"/>
    </location>
</feature>